<evidence type="ECO:0000313" key="2">
    <source>
        <dbReference type="EMBL" id="PTB41337.1"/>
    </source>
</evidence>
<protein>
    <submittedName>
        <fullName evidence="2">Uncharacterized protein</fullName>
    </submittedName>
</protein>
<dbReference type="AlphaFoldDB" id="A0A2T3Z956"/>
<gene>
    <name evidence="2" type="ORF">M441DRAFT_396655</name>
</gene>
<proteinExistence type="predicted"/>
<feature type="region of interest" description="Disordered" evidence="1">
    <location>
        <begin position="175"/>
        <end position="194"/>
    </location>
</feature>
<dbReference type="Proteomes" id="UP000240493">
    <property type="component" value="Unassembled WGS sequence"/>
</dbReference>
<organism evidence="2 3">
    <name type="scientific">Trichoderma asperellum (strain ATCC 204424 / CBS 433.97 / NBRC 101777)</name>
    <dbReference type="NCBI Taxonomy" id="1042311"/>
    <lineage>
        <taxon>Eukaryota</taxon>
        <taxon>Fungi</taxon>
        <taxon>Dikarya</taxon>
        <taxon>Ascomycota</taxon>
        <taxon>Pezizomycotina</taxon>
        <taxon>Sordariomycetes</taxon>
        <taxon>Hypocreomycetidae</taxon>
        <taxon>Hypocreales</taxon>
        <taxon>Hypocreaceae</taxon>
        <taxon>Trichoderma</taxon>
    </lineage>
</organism>
<accession>A0A2T3Z956</accession>
<feature type="compositionally biased region" description="Basic and acidic residues" evidence="1">
    <location>
        <begin position="185"/>
        <end position="194"/>
    </location>
</feature>
<reference evidence="2 3" key="1">
    <citation type="submission" date="2016-07" db="EMBL/GenBank/DDBJ databases">
        <title>Multiple horizontal gene transfer events from other fungi enriched the ability of initially mycotrophic Trichoderma (Ascomycota) to feed on dead plant biomass.</title>
        <authorList>
            <consortium name="DOE Joint Genome Institute"/>
            <person name="Aerts A."/>
            <person name="Atanasova L."/>
            <person name="Chenthamara K."/>
            <person name="Zhang J."/>
            <person name="Grujic M."/>
            <person name="Henrissat B."/>
            <person name="Kuo A."/>
            <person name="Salamov A."/>
            <person name="Lipzen A."/>
            <person name="Labutti K."/>
            <person name="Barry K."/>
            <person name="Miao Y."/>
            <person name="Rahimi M.J."/>
            <person name="Shen Q."/>
            <person name="Grigoriev I.V."/>
            <person name="Kubicek C.P."/>
            <person name="Druzhinina I.S."/>
        </authorList>
    </citation>
    <scope>NUCLEOTIDE SEQUENCE [LARGE SCALE GENOMIC DNA]</scope>
    <source>
        <strain evidence="2 3">CBS 433.97</strain>
    </source>
</reference>
<evidence type="ECO:0000313" key="3">
    <source>
        <dbReference type="Proteomes" id="UP000240493"/>
    </source>
</evidence>
<sequence length="219" mass="24537">MRAPGYYAFRACEKRRLVDDVLRHRLESGKVPGRVFRLVGTAARGAIMRGGTCAVLANAQRQMLQSRYLSGTDVDAAGRFDQEQALGAMPVPDKALVRHCRSISQLKNRQSNHGQIVCKEWIRRPVLEQRRGGCAARALPASLKRGRDGTPDGTNPHLRMRRHHRCHRRFSALSLQPSRGADPIRPSHEAPRLRLRRTEESGLCPEALSRGLLRTLCAL</sequence>
<name>A0A2T3Z956_TRIA4</name>
<keyword evidence="3" id="KW-1185">Reference proteome</keyword>
<evidence type="ECO:0000256" key="1">
    <source>
        <dbReference type="SAM" id="MobiDB-lite"/>
    </source>
</evidence>
<dbReference type="EMBL" id="KZ679261">
    <property type="protein sequence ID" value="PTB41337.1"/>
    <property type="molecule type" value="Genomic_DNA"/>
</dbReference>